<gene>
    <name evidence="6" type="ORF">GCM10010469_27790</name>
</gene>
<organism evidence="6 7">
    <name type="scientific">Streptomyces labedae</name>
    <dbReference type="NCBI Taxonomy" id="285569"/>
    <lineage>
        <taxon>Bacteria</taxon>
        <taxon>Bacillati</taxon>
        <taxon>Actinomycetota</taxon>
        <taxon>Actinomycetes</taxon>
        <taxon>Kitasatosporales</taxon>
        <taxon>Streptomycetaceae</taxon>
        <taxon>Streptomyces</taxon>
    </lineage>
</organism>
<dbReference type="Proteomes" id="UP001500728">
    <property type="component" value="Unassembled WGS sequence"/>
</dbReference>
<evidence type="ECO:0000256" key="2">
    <source>
        <dbReference type="ARBA" id="ARBA00022692"/>
    </source>
</evidence>
<evidence type="ECO:0008006" key="8">
    <source>
        <dbReference type="Google" id="ProtNLM"/>
    </source>
</evidence>
<sequence length="84" mass="8712">MSASGTDSATIGPPNFFVPFMLLLSPDLMPASVSVNDFFGNRGMVAYGRLAAFSIVCSTPVILLYVLLSRRLGAGFAPGGVVKG</sequence>
<feature type="transmembrane region" description="Helical" evidence="5">
    <location>
        <begin position="46"/>
        <end position="68"/>
    </location>
</feature>
<proteinExistence type="predicted"/>
<dbReference type="SUPFAM" id="SSF161098">
    <property type="entry name" value="MetI-like"/>
    <property type="match status" value="1"/>
</dbReference>
<keyword evidence="4 5" id="KW-0472">Membrane</keyword>
<evidence type="ECO:0000256" key="4">
    <source>
        <dbReference type="ARBA" id="ARBA00023136"/>
    </source>
</evidence>
<evidence type="ECO:0000256" key="1">
    <source>
        <dbReference type="ARBA" id="ARBA00004141"/>
    </source>
</evidence>
<keyword evidence="2 5" id="KW-0812">Transmembrane</keyword>
<evidence type="ECO:0000256" key="3">
    <source>
        <dbReference type="ARBA" id="ARBA00022989"/>
    </source>
</evidence>
<reference evidence="7" key="1">
    <citation type="journal article" date="2019" name="Int. J. Syst. Evol. Microbiol.">
        <title>The Global Catalogue of Microorganisms (GCM) 10K type strain sequencing project: providing services to taxonomists for standard genome sequencing and annotation.</title>
        <authorList>
            <consortium name="The Broad Institute Genomics Platform"/>
            <consortium name="The Broad Institute Genome Sequencing Center for Infectious Disease"/>
            <person name="Wu L."/>
            <person name="Ma J."/>
        </authorList>
    </citation>
    <scope>NUCLEOTIDE SEQUENCE [LARGE SCALE GENOMIC DNA]</scope>
    <source>
        <strain evidence="7">JCM 9381</strain>
    </source>
</reference>
<dbReference type="InterPro" id="IPR035906">
    <property type="entry name" value="MetI-like_sf"/>
</dbReference>
<evidence type="ECO:0000313" key="7">
    <source>
        <dbReference type="Proteomes" id="UP001500728"/>
    </source>
</evidence>
<keyword evidence="7" id="KW-1185">Reference proteome</keyword>
<dbReference type="EMBL" id="BAAAUW010000010">
    <property type="protein sequence ID" value="GAA3260993.1"/>
    <property type="molecule type" value="Genomic_DNA"/>
</dbReference>
<evidence type="ECO:0000256" key="5">
    <source>
        <dbReference type="SAM" id="Phobius"/>
    </source>
</evidence>
<accession>A0ABP6R0H8</accession>
<protein>
    <recommendedName>
        <fullName evidence="8">Carbohydrate ABC transporter permease</fullName>
    </recommendedName>
</protein>
<keyword evidence="3 5" id="KW-1133">Transmembrane helix</keyword>
<comment type="caution">
    <text evidence="6">The sequence shown here is derived from an EMBL/GenBank/DDBJ whole genome shotgun (WGS) entry which is preliminary data.</text>
</comment>
<comment type="subcellular location">
    <subcellularLocation>
        <location evidence="1">Membrane</location>
        <topology evidence="1">Multi-pass membrane protein</topology>
    </subcellularLocation>
</comment>
<name>A0ABP6R0H8_9ACTN</name>
<evidence type="ECO:0000313" key="6">
    <source>
        <dbReference type="EMBL" id="GAA3260993.1"/>
    </source>
</evidence>